<name>A0A1E5VWI5_9POAL</name>
<accession>A0A1E5VWI5</accession>
<dbReference type="Proteomes" id="UP000095767">
    <property type="component" value="Unassembled WGS sequence"/>
</dbReference>
<organism evidence="1 2">
    <name type="scientific">Dichanthelium oligosanthes</name>
    <dbReference type="NCBI Taxonomy" id="888268"/>
    <lineage>
        <taxon>Eukaryota</taxon>
        <taxon>Viridiplantae</taxon>
        <taxon>Streptophyta</taxon>
        <taxon>Embryophyta</taxon>
        <taxon>Tracheophyta</taxon>
        <taxon>Spermatophyta</taxon>
        <taxon>Magnoliopsida</taxon>
        <taxon>Liliopsida</taxon>
        <taxon>Poales</taxon>
        <taxon>Poaceae</taxon>
        <taxon>PACMAD clade</taxon>
        <taxon>Panicoideae</taxon>
        <taxon>Panicodae</taxon>
        <taxon>Paniceae</taxon>
        <taxon>Dichantheliinae</taxon>
        <taxon>Dichanthelium</taxon>
    </lineage>
</organism>
<evidence type="ECO:0000313" key="2">
    <source>
        <dbReference type="Proteomes" id="UP000095767"/>
    </source>
</evidence>
<evidence type="ECO:0008006" key="3">
    <source>
        <dbReference type="Google" id="ProtNLM"/>
    </source>
</evidence>
<reference evidence="1 2" key="1">
    <citation type="submission" date="2016-09" db="EMBL/GenBank/DDBJ databases">
        <title>The draft genome of Dichanthelium oligosanthes: A C3 panicoid grass species.</title>
        <authorList>
            <person name="Studer A.J."/>
            <person name="Schnable J.C."/>
            <person name="Brutnell T.P."/>
        </authorList>
    </citation>
    <scope>NUCLEOTIDE SEQUENCE [LARGE SCALE GENOMIC DNA]</scope>
    <source>
        <strain evidence="2">cv. Kellogg 1175</strain>
        <tissue evidence="1">Leaf</tissue>
    </source>
</reference>
<dbReference type="AlphaFoldDB" id="A0A1E5VWI5"/>
<comment type="caution">
    <text evidence="1">The sequence shown here is derived from an EMBL/GenBank/DDBJ whole genome shotgun (WGS) entry which is preliminary data.</text>
</comment>
<gene>
    <name evidence="1" type="ORF">BAE44_0009506</name>
</gene>
<keyword evidence="2" id="KW-1185">Reference proteome</keyword>
<protein>
    <recommendedName>
        <fullName evidence="3">DUF1618 domain-containing protein</fullName>
    </recommendedName>
</protein>
<evidence type="ECO:0000313" key="1">
    <source>
        <dbReference type="EMBL" id="OEL29476.1"/>
    </source>
</evidence>
<dbReference type="OrthoDB" id="683752at2759"/>
<dbReference type="EMBL" id="LWDX02027538">
    <property type="protein sequence ID" value="OEL29476.1"/>
    <property type="molecule type" value="Genomic_DNA"/>
</dbReference>
<proteinExistence type="predicted"/>
<sequence>MTSTRRMESLDIGMIHRGPGDFAVAELQIAADAGTPVLRVFNPSVSDHWVLKTPRIVPVHPRDDLDMEHILWYWDTDAVVPSGTWMCWVDYTASVMLCNLFDDSSEILFLELPMKQPCINRDEVGRGWLEAYNVPWAQPKAAMS</sequence>